<keyword evidence="2" id="KW-1185">Reference proteome</keyword>
<evidence type="ECO:0000313" key="2">
    <source>
        <dbReference type="Proteomes" id="UP000326396"/>
    </source>
</evidence>
<organism evidence="1 2">
    <name type="scientific">Mikania micrantha</name>
    <name type="common">bitter vine</name>
    <dbReference type="NCBI Taxonomy" id="192012"/>
    <lineage>
        <taxon>Eukaryota</taxon>
        <taxon>Viridiplantae</taxon>
        <taxon>Streptophyta</taxon>
        <taxon>Embryophyta</taxon>
        <taxon>Tracheophyta</taxon>
        <taxon>Spermatophyta</taxon>
        <taxon>Magnoliopsida</taxon>
        <taxon>eudicotyledons</taxon>
        <taxon>Gunneridae</taxon>
        <taxon>Pentapetalae</taxon>
        <taxon>asterids</taxon>
        <taxon>campanulids</taxon>
        <taxon>Asterales</taxon>
        <taxon>Asteraceae</taxon>
        <taxon>Asteroideae</taxon>
        <taxon>Heliantheae alliance</taxon>
        <taxon>Eupatorieae</taxon>
        <taxon>Mikania</taxon>
    </lineage>
</organism>
<name>A0A5N6M1A5_9ASTR</name>
<gene>
    <name evidence="1" type="ORF">E3N88_35226</name>
</gene>
<sequence length="102" mass="12232">MWAKTVRETELRIVRNRETKKNFKVLYFWTRRGTRRIFEDPSRYAMDQKYLRFSGFLRGLARAATKGHDQPWHRQQPRPQRGVCTYAWQSTQASNMPLLGQA</sequence>
<comment type="caution">
    <text evidence="1">The sequence shown here is derived from an EMBL/GenBank/DDBJ whole genome shotgun (WGS) entry which is preliminary data.</text>
</comment>
<proteinExistence type="predicted"/>
<protein>
    <submittedName>
        <fullName evidence="1">Uncharacterized protein</fullName>
    </submittedName>
</protein>
<dbReference type="Proteomes" id="UP000326396">
    <property type="component" value="Linkage Group LG7"/>
</dbReference>
<accession>A0A5N6M1A5</accession>
<reference evidence="1 2" key="1">
    <citation type="submission" date="2019-05" db="EMBL/GenBank/DDBJ databases">
        <title>Mikania micrantha, genome provides insights into the molecular mechanism of rapid growth.</title>
        <authorList>
            <person name="Liu B."/>
        </authorList>
    </citation>
    <scope>NUCLEOTIDE SEQUENCE [LARGE SCALE GENOMIC DNA]</scope>
    <source>
        <strain evidence="1">NLD-2019</strain>
        <tissue evidence="1">Leaf</tissue>
    </source>
</reference>
<dbReference type="EMBL" id="SZYD01000017">
    <property type="protein sequence ID" value="KAD3067346.1"/>
    <property type="molecule type" value="Genomic_DNA"/>
</dbReference>
<dbReference type="AlphaFoldDB" id="A0A5N6M1A5"/>
<evidence type="ECO:0000313" key="1">
    <source>
        <dbReference type="EMBL" id="KAD3067346.1"/>
    </source>
</evidence>